<keyword evidence="4" id="KW-0677">Repeat</keyword>
<dbReference type="AlphaFoldDB" id="A0A1M2VET2"/>
<accession>A0A1M2VET2</accession>
<evidence type="ECO:0000256" key="4">
    <source>
        <dbReference type="ARBA" id="ARBA00022737"/>
    </source>
</evidence>
<keyword evidence="2" id="KW-0813">Transport</keyword>
<feature type="non-terminal residue" evidence="6">
    <location>
        <position position="258"/>
    </location>
</feature>
<dbReference type="InterPro" id="IPR011989">
    <property type="entry name" value="ARM-like"/>
</dbReference>
<dbReference type="PANTHER" id="PTHR10527">
    <property type="entry name" value="IMPORTIN BETA"/>
    <property type="match status" value="1"/>
</dbReference>
<evidence type="ECO:0000313" key="7">
    <source>
        <dbReference type="Proteomes" id="UP000184267"/>
    </source>
</evidence>
<organism evidence="6 7">
    <name type="scientific">Trametes pubescens</name>
    <name type="common">White-rot fungus</name>
    <dbReference type="NCBI Taxonomy" id="154538"/>
    <lineage>
        <taxon>Eukaryota</taxon>
        <taxon>Fungi</taxon>
        <taxon>Dikarya</taxon>
        <taxon>Basidiomycota</taxon>
        <taxon>Agaricomycotina</taxon>
        <taxon>Agaricomycetes</taxon>
        <taxon>Polyporales</taxon>
        <taxon>Polyporaceae</taxon>
        <taxon>Trametes</taxon>
    </lineage>
</organism>
<dbReference type="SUPFAM" id="SSF48371">
    <property type="entry name" value="ARM repeat"/>
    <property type="match status" value="1"/>
</dbReference>
<evidence type="ECO:0000256" key="5">
    <source>
        <dbReference type="ARBA" id="ARBA00022927"/>
    </source>
</evidence>
<dbReference type="STRING" id="154538.A0A1M2VET2"/>
<dbReference type="InterPro" id="IPR016024">
    <property type="entry name" value="ARM-type_fold"/>
</dbReference>
<comment type="subcellular location">
    <subcellularLocation>
        <location evidence="1">Cytoplasm</location>
    </subcellularLocation>
</comment>
<gene>
    <name evidence="6" type="ORF">TRAPUB_3093</name>
</gene>
<dbReference type="InterPro" id="IPR040122">
    <property type="entry name" value="Importin_beta"/>
</dbReference>
<dbReference type="GO" id="GO:0006606">
    <property type="term" value="P:protein import into nucleus"/>
    <property type="evidence" value="ECO:0007669"/>
    <property type="project" value="InterPro"/>
</dbReference>
<evidence type="ECO:0000256" key="1">
    <source>
        <dbReference type="ARBA" id="ARBA00004496"/>
    </source>
</evidence>
<dbReference type="Gene3D" id="1.25.10.10">
    <property type="entry name" value="Leucine-rich Repeat Variant"/>
    <property type="match status" value="1"/>
</dbReference>
<dbReference type="OrthoDB" id="951172at2759"/>
<keyword evidence="3" id="KW-0963">Cytoplasm</keyword>
<protein>
    <submittedName>
        <fullName evidence="6">Importin subunit beta-2</fullName>
    </submittedName>
</protein>
<evidence type="ECO:0000256" key="3">
    <source>
        <dbReference type="ARBA" id="ARBA00022490"/>
    </source>
</evidence>
<name>A0A1M2VET2_TRAPU</name>
<keyword evidence="5" id="KW-0653">Protein transport</keyword>
<proteinExistence type="predicted"/>
<reference evidence="6 7" key="1">
    <citation type="submission" date="2016-10" db="EMBL/GenBank/DDBJ databases">
        <title>Genome sequence of the basidiomycete white-rot fungus Trametes pubescens.</title>
        <authorList>
            <person name="Makela M.R."/>
            <person name="Granchi Z."/>
            <person name="Peng M."/>
            <person name="De Vries R.P."/>
            <person name="Grigoriev I."/>
            <person name="Riley R."/>
            <person name="Hilden K."/>
        </authorList>
    </citation>
    <scope>NUCLEOTIDE SEQUENCE [LARGE SCALE GENOMIC DNA]</scope>
    <source>
        <strain evidence="6 7">FBCC735</strain>
    </source>
</reference>
<evidence type="ECO:0000256" key="2">
    <source>
        <dbReference type="ARBA" id="ARBA00022448"/>
    </source>
</evidence>
<dbReference type="EMBL" id="MNAD01001355">
    <property type="protein sequence ID" value="OJT06058.1"/>
    <property type="molecule type" value="Genomic_DNA"/>
</dbReference>
<sequence>MTSWTPQPTALQEILQTIHESTDARNASVQRAITHKLNKFTRAPDYVAYLAYILSSLPQEEDRIRAIAGYLLKNNARLILDASPDVLTFAKSAVLAAFNDPSIMIRSAAAQDIVALLGILEPRNWPECLQQLVHTLDAPNVDQQEASFNVLERACKDYPKKLDVEINGTWPLEYMIPKFIVLSEHPNAKMRAHAIACLSYFVPIGCQSLFAHIDSFIACLFKRASDEDSAVRKHLCQALVLLLASRPEKLIPEMANVA</sequence>
<dbReference type="OMA" id="FRILNDC"/>
<dbReference type="Proteomes" id="UP000184267">
    <property type="component" value="Unassembled WGS sequence"/>
</dbReference>
<evidence type="ECO:0000313" key="6">
    <source>
        <dbReference type="EMBL" id="OJT06058.1"/>
    </source>
</evidence>
<dbReference type="GO" id="GO:0005737">
    <property type="term" value="C:cytoplasm"/>
    <property type="evidence" value="ECO:0007669"/>
    <property type="project" value="UniProtKB-SubCell"/>
</dbReference>
<comment type="caution">
    <text evidence="6">The sequence shown here is derived from an EMBL/GenBank/DDBJ whole genome shotgun (WGS) entry which is preliminary data.</text>
</comment>
<keyword evidence="7" id="KW-1185">Reference proteome</keyword>